<evidence type="ECO:0000313" key="2">
    <source>
        <dbReference type="EMBL" id="MUG69521.1"/>
    </source>
</evidence>
<feature type="compositionally biased region" description="Basic and acidic residues" evidence="1">
    <location>
        <begin position="1"/>
        <end position="12"/>
    </location>
</feature>
<dbReference type="Proteomes" id="UP000450917">
    <property type="component" value="Unassembled WGS sequence"/>
</dbReference>
<sequence>MSACREPVEGANRRRREANSSWSQMANEGVRQLEVSGSRTFVTGSSAPR</sequence>
<feature type="compositionally biased region" description="Polar residues" evidence="1">
    <location>
        <begin position="35"/>
        <end position="49"/>
    </location>
</feature>
<dbReference type="RefSeq" id="WP_155613896.1">
    <property type="nucleotide sequence ID" value="NZ_JBDLZV010000001.1"/>
</dbReference>
<accession>A0A7X3CRA2</accession>
<evidence type="ECO:0000313" key="3">
    <source>
        <dbReference type="Proteomes" id="UP000450917"/>
    </source>
</evidence>
<organism evidence="2 3">
    <name type="scientific">Paenibacillus validus</name>
    <dbReference type="NCBI Taxonomy" id="44253"/>
    <lineage>
        <taxon>Bacteria</taxon>
        <taxon>Bacillati</taxon>
        <taxon>Bacillota</taxon>
        <taxon>Bacilli</taxon>
        <taxon>Bacillales</taxon>
        <taxon>Paenibacillaceae</taxon>
        <taxon>Paenibacillus</taxon>
    </lineage>
</organism>
<reference evidence="2 3" key="1">
    <citation type="submission" date="2019-11" db="EMBL/GenBank/DDBJ databases">
        <title>Draft genome sequences of five Paenibacillus species of dairy origin.</title>
        <authorList>
            <person name="Olajide A.M."/>
            <person name="Chen S."/>
            <person name="Lapointe G."/>
        </authorList>
    </citation>
    <scope>NUCLEOTIDE SEQUENCE [LARGE SCALE GENOMIC DNA]</scope>
    <source>
        <strain evidence="2 3">2CS3</strain>
    </source>
</reference>
<dbReference type="AlphaFoldDB" id="A0A7X3CRA2"/>
<name>A0A7X3CRA2_9BACL</name>
<proteinExistence type="predicted"/>
<gene>
    <name evidence="2" type="ORF">GNP93_02405</name>
</gene>
<evidence type="ECO:0000256" key="1">
    <source>
        <dbReference type="SAM" id="MobiDB-lite"/>
    </source>
</evidence>
<feature type="region of interest" description="Disordered" evidence="1">
    <location>
        <begin position="1"/>
        <end position="49"/>
    </location>
</feature>
<protein>
    <submittedName>
        <fullName evidence="2">Uncharacterized protein</fullName>
    </submittedName>
</protein>
<keyword evidence="3" id="KW-1185">Reference proteome</keyword>
<comment type="caution">
    <text evidence="2">The sequence shown here is derived from an EMBL/GenBank/DDBJ whole genome shotgun (WGS) entry which is preliminary data.</text>
</comment>
<dbReference type="EMBL" id="WNZX01000001">
    <property type="protein sequence ID" value="MUG69521.1"/>
    <property type="molecule type" value="Genomic_DNA"/>
</dbReference>